<dbReference type="Gene3D" id="2.40.100.10">
    <property type="entry name" value="Cyclophilin-like"/>
    <property type="match status" value="1"/>
</dbReference>
<evidence type="ECO:0000256" key="4">
    <source>
        <dbReference type="ARBA" id="ARBA00010898"/>
    </source>
</evidence>
<organism evidence="14 15">
    <name type="scientific">Oidiodendron maius (strain Zn)</name>
    <dbReference type="NCBI Taxonomy" id="913774"/>
    <lineage>
        <taxon>Eukaryota</taxon>
        <taxon>Fungi</taxon>
        <taxon>Dikarya</taxon>
        <taxon>Ascomycota</taxon>
        <taxon>Pezizomycotina</taxon>
        <taxon>Leotiomycetes</taxon>
        <taxon>Leotiomycetes incertae sedis</taxon>
        <taxon>Myxotrichaceae</taxon>
        <taxon>Oidiodendron</taxon>
    </lineage>
</organism>
<dbReference type="OrthoDB" id="193499at2759"/>
<evidence type="ECO:0000256" key="10">
    <source>
        <dbReference type="ARBA" id="ARBA00023235"/>
    </source>
</evidence>
<dbReference type="FunCoup" id="A0A0C3DWE6">
    <property type="interactions" value="1106"/>
</dbReference>
<dbReference type="GO" id="GO:0005737">
    <property type="term" value="C:cytoplasm"/>
    <property type="evidence" value="ECO:0007669"/>
    <property type="project" value="UniProtKB-SubCell"/>
</dbReference>
<dbReference type="GO" id="GO:0016018">
    <property type="term" value="F:cyclosporin A binding"/>
    <property type="evidence" value="ECO:0007669"/>
    <property type="project" value="TreeGrafter"/>
</dbReference>
<dbReference type="PRINTS" id="PR00153">
    <property type="entry name" value="CSAPPISMRASE"/>
</dbReference>
<keyword evidence="10" id="KW-0413">Isomerase</keyword>
<feature type="domain" description="PPIase cyclophilin-type" evidence="13">
    <location>
        <begin position="11"/>
        <end position="175"/>
    </location>
</feature>
<dbReference type="SUPFAM" id="SSF48452">
    <property type="entry name" value="TPR-like"/>
    <property type="match status" value="1"/>
</dbReference>
<proteinExistence type="inferred from homology"/>
<dbReference type="FunFam" id="1.25.40.10:FF:000029">
    <property type="entry name" value="peptidyl-prolyl cis-trans isomerase D"/>
    <property type="match status" value="1"/>
</dbReference>
<keyword evidence="8 11" id="KW-0802">TPR repeat</keyword>
<dbReference type="EC" id="5.2.1.8" evidence="5"/>
<comment type="similarity">
    <text evidence="4">Belongs to the cyclophilin-type PPIase family. PPIase D subfamily.</text>
</comment>
<comment type="catalytic activity">
    <reaction evidence="1">
        <text>[protein]-peptidylproline (omega=180) = [protein]-peptidylproline (omega=0)</text>
        <dbReference type="Rhea" id="RHEA:16237"/>
        <dbReference type="Rhea" id="RHEA-COMP:10747"/>
        <dbReference type="Rhea" id="RHEA-COMP:10748"/>
        <dbReference type="ChEBI" id="CHEBI:83833"/>
        <dbReference type="ChEBI" id="CHEBI:83834"/>
        <dbReference type="EC" id="5.2.1.8"/>
    </reaction>
</comment>
<feature type="repeat" description="TPR" evidence="11">
    <location>
        <begin position="307"/>
        <end position="340"/>
    </location>
</feature>
<dbReference type="InterPro" id="IPR029000">
    <property type="entry name" value="Cyclophilin-like_dom_sf"/>
</dbReference>
<dbReference type="PANTHER" id="PTHR11071">
    <property type="entry name" value="PEPTIDYL-PROLYL CIS-TRANS ISOMERASE"/>
    <property type="match status" value="1"/>
</dbReference>
<evidence type="ECO:0000256" key="3">
    <source>
        <dbReference type="ARBA" id="ARBA00004496"/>
    </source>
</evidence>
<evidence type="ECO:0000256" key="9">
    <source>
        <dbReference type="ARBA" id="ARBA00023110"/>
    </source>
</evidence>
<dbReference type="CDD" id="cd01926">
    <property type="entry name" value="cyclophilin_ABH_like"/>
    <property type="match status" value="1"/>
</dbReference>
<dbReference type="PROSITE" id="PS00170">
    <property type="entry name" value="CSA_PPIASE_1"/>
    <property type="match status" value="1"/>
</dbReference>
<dbReference type="InterPro" id="IPR020892">
    <property type="entry name" value="Cyclophilin-type_PPIase_CS"/>
</dbReference>
<reference evidence="15" key="2">
    <citation type="submission" date="2015-01" db="EMBL/GenBank/DDBJ databases">
        <title>Evolutionary Origins and Diversification of the Mycorrhizal Mutualists.</title>
        <authorList>
            <consortium name="DOE Joint Genome Institute"/>
            <consortium name="Mycorrhizal Genomics Consortium"/>
            <person name="Kohler A."/>
            <person name="Kuo A."/>
            <person name="Nagy L.G."/>
            <person name="Floudas D."/>
            <person name="Copeland A."/>
            <person name="Barry K.W."/>
            <person name="Cichocki N."/>
            <person name="Veneault-Fourrey C."/>
            <person name="LaButti K."/>
            <person name="Lindquist E.A."/>
            <person name="Lipzen A."/>
            <person name="Lundell T."/>
            <person name="Morin E."/>
            <person name="Murat C."/>
            <person name="Riley R."/>
            <person name="Ohm R."/>
            <person name="Sun H."/>
            <person name="Tunlid A."/>
            <person name="Henrissat B."/>
            <person name="Grigoriev I.V."/>
            <person name="Hibbett D.S."/>
            <person name="Martin F."/>
        </authorList>
    </citation>
    <scope>NUCLEOTIDE SEQUENCE [LARGE SCALE GENOMIC DNA]</scope>
    <source>
        <strain evidence="15">Zn</strain>
    </source>
</reference>
<dbReference type="GO" id="GO:0051082">
    <property type="term" value="F:unfolded protein binding"/>
    <property type="evidence" value="ECO:0007669"/>
    <property type="project" value="UniProtKB-ARBA"/>
</dbReference>
<evidence type="ECO:0000256" key="11">
    <source>
        <dbReference type="PROSITE-ProRule" id="PRU00339"/>
    </source>
</evidence>
<keyword evidence="7" id="KW-0677">Repeat</keyword>
<dbReference type="AlphaFoldDB" id="A0A0C3DWE6"/>
<dbReference type="FunFam" id="2.40.100.10:FF:000009">
    <property type="entry name" value="Peptidyl-prolyl cis-trans isomerase D"/>
    <property type="match status" value="1"/>
</dbReference>
<accession>A0A0C3DWE6</accession>
<dbReference type="Proteomes" id="UP000054321">
    <property type="component" value="Unassembled WGS sequence"/>
</dbReference>
<dbReference type="Gene3D" id="1.25.40.10">
    <property type="entry name" value="Tetratricopeptide repeat domain"/>
    <property type="match status" value="1"/>
</dbReference>
<gene>
    <name evidence="14" type="ORF">OIDMADRAFT_49920</name>
</gene>
<dbReference type="InterPro" id="IPR019734">
    <property type="entry name" value="TPR_rpt"/>
</dbReference>
<comment type="subcellular location">
    <subcellularLocation>
        <location evidence="3">Cytoplasm</location>
    </subcellularLocation>
</comment>
<evidence type="ECO:0000256" key="7">
    <source>
        <dbReference type="ARBA" id="ARBA00022737"/>
    </source>
</evidence>
<evidence type="ECO:0000256" key="12">
    <source>
        <dbReference type="SAM" id="MobiDB-lite"/>
    </source>
</evidence>
<evidence type="ECO:0000256" key="5">
    <source>
        <dbReference type="ARBA" id="ARBA00013194"/>
    </source>
</evidence>
<evidence type="ECO:0000259" key="13">
    <source>
        <dbReference type="PROSITE" id="PS50072"/>
    </source>
</evidence>
<protein>
    <recommendedName>
        <fullName evidence="5">peptidylprolyl isomerase</fullName>
        <ecNumber evidence="5">5.2.1.8</ecNumber>
    </recommendedName>
</protein>
<dbReference type="HOGENOM" id="CLU_012062_37_0_1"/>
<dbReference type="InParanoid" id="A0A0C3DWE6"/>
<dbReference type="Pfam" id="PF00160">
    <property type="entry name" value="Pro_isomerase"/>
    <property type="match status" value="1"/>
</dbReference>
<dbReference type="PROSITE" id="PS50072">
    <property type="entry name" value="CSA_PPIASE_2"/>
    <property type="match status" value="1"/>
</dbReference>
<evidence type="ECO:0000313" key="14">
    <source>
        <dbReference type="EMBL" id="KIN06433.1"/>
    </source>
</evidence>
<dbReference type="STRING" id="913774.A0A0C3DWE6"/>
<dbReference type="EMBL" id="KN832871">
    <property type="protein sequence ID" value="KIN06433.1"/>
    <property type="molecule type" value="Genomic_DNA"/>
</dbReference>
<dbReference type="GO" id="GO:0003755">
    <property type="term" value="F:peptidyl-prolyl cis-trans isomerase activity"/>
    <property type="evidence" value="ECO:0007669"/>
    <property type="project" value="UniProtKB-KW"/>
</dbReference>
<dbReference type="InterPro" id="IPR011990">
    <property type="entry name" value="TPR-like_helical_dom_sf"/>
</dbReference>
<evidence type="ECO:0000256" key="2">
    <source>
        <dbReference type="ARBA" id="ARBA00002388"/>
    </source>
</evidence>
<dbReference type="PANTHER" id="PTHR11071:SF561">
    <property type="entry name" value="PEPTIDYL-PROLYL CIS-TRANS ISOMERASE D-RELATED"/>
    <property type="match status" value="1"/>
</dbReference>
<keyword evidence="6" id="KW-0963">Cytoplasm</keyword>
<dbReference type="PROSITE" id="PS50005">
    <property type="entry name" value="TPR"/>
    <property type="match status" value="1"/>
</dbReference>
<keyword evidence="9" id="KW-0697">Rotamase</keyword>
<evidence type="ECO:0000256" key="6">
    <source>
        <dbReference type="ARBA" id="ARBA00022490"/>
    </source>
</evidence>
<evidence type="ECO:0000313" key="15">
    <source>
        <dbReference type="Proteomes" id="UP000054321"/>
    </source>
</evidence>
<reference evidence="14 15" key="1">
    <citation type="submission" date="2014-04" db="EMBL/GenBank/DDBJ databases">
        <authorList>
            <consortium name="DOE Joint Genome Institute"/>
            <person name="Kuo A."/>
            <person name="Martino E."/>
            <person name="Perotto S."/>
            <person name="Kohler A."/>
            <person name="Nagy L.G."/>
            <person name="Floudas D."/>
            <person name="Copeland A."/>
            <person name="Barry K.W."/>
            <person name="Cichocki N."/>
            <person name="Veneault-Fourrey C."/>
            <person name="LaButti K."/>
            <person name="Lindquist E.A."/>
            <person name="Lipzen A."/>
            <person name="Lundell T."/>
            <person name="Morin E."/>
            <person name="Murat C."/>
            <person name="Sun H."/>
            <person name="Tunlid A."/>
            <person name="Henrissat B."/>
            <person name="Grigoriev I.V."/>
            <person name="Hibbett D.S."/>
            <person name="Martin F."/>
            <person name="Nordberg H.P."/>
            <person name="Cantor M.N."/>
            <person name="Hua S.X."/>
        </authorList>
    </citation>
    <scope>NUCLEOTIDE SEQUENCE [LARGE SCALE GENOMIC DNA]</scope>
    <source>
        <strain evidence="14 15">Zn</strain>
    </source>
</reference>
<keyword evidence="15" id="KW-1185">Reference proteome</keyword>
<dbReference type="SMART" id="SM00028">
    <property type="entry name" value="TPR"/>
    <property type="match status" value="2"/>
</dbReference>
<name>A0A0C3DWE6_OIDMZ</name>
<evidence type="ECO:0000256" key="8">
    <source>
        <dbReference type="ARBA" id="ARBA00022803"/>
    </source>
</evidence>
<evidence type="ECO:0000256" key="1">
    <source>
        <dbReference type="ARBA" id="ARBA00000971"/>
    </source>
</evidence>
<dbReference type="GO" id="GO:0042026">
    <property type="term" value="P:protein refolding"/>
    <property type="evidence" value="ECO:0007669"/>
    <property type="project" value="UniProtKB-ARBA"/>
</dbReference>
<dbReference type="SUPFAM" id="SSF50891">
    <property type="entry name" value="Cyclophilin-like"/>
    <property type="match status" value="1"/>
</dbReference>
<comment type="function">
    <text evidence="2">PPIases accelerate the folding of proteins. It catalyzes the cis-trans isomerization of proline imidic peptide bonds in oligopeptides.</text>
</comment>
<sequence length="370" mass="40033">MAETNKRSRVFFDITIGGRKEGRITFELYDDVVPKTADNFRALCTGEKGVGKAGKELHYKGSIFHRVIKQFMIQGGDFTEGNGTGGESIYGTKFDDENFQLKHEKPFLLSMANAGPGTNGSQFFITTVPTPHLDGKHVVFGEVLSGKSLVRKIENLPTETGDKPVKTVAIADCGQLTGDEAEGAGQKVADSTGDPYEDYPEDQAAREATPSQILKIATDLKGFGNTAFKAGDLDLGLEKYQKGLRYLNEDPSLDGESAETKTAFNALRVTLNSNSALLSNKLKAYEDARRFATSALEVAGIADAEKAKALYRRAIAEVALKDEDSALKDLQEASKLAPNDAAVSKELAAVKKVTTERARREKAAYSKAFA</sequence>
<dbReference type="InterPro" id="IPR002130">
    <property type="entry name" value="Cyclophilin-type_PPIase_dom"/>
</dbReference>
<feature type="region of interest" description="Disordered" evidence="12">
    <location>
        <begin position="179"/>
        <end position="207"/>
    </location>
</feature>